<dbReference type="RefSeq" id="WP_172434882.1">
    <property type="nucleotide sequence ID" value="NZ_AP022642.1"/>
</dbReference>
<evidence type="ECO:0000313" key="3">
    <source>
        <dbReference type="EMBL" id="BCA31309.1"/>
    </source>
</evidence>
<reference evidence="3 4" key="1">
    <citation type="journal article" date="2020" name="Microbiol. Resour. Announc.">
        <title>Complete genome sequence of Pseudomonas otitidis strain MrB4, isolated from Lake Biwa in Japan.</title>
        <authorList>
            <person name="Miyazaki K."/>
            <person name="Hase E."/>
            <person name="Maruya T."/>
        </authorList>
    </citation>
    <scope>NUCLEOTIDE SEQUENCE [LARGE SCALE GENOMIC DNA]</scope>
    <source>
        <strain evidence="3 4">MrB4</strain>
    </source>
</reference>
<evidence type="ECO:0008006" key="5">
    <source>
        <dbReference type="Google" id="ProtNLM"/>
    </source>
</evidence>
<dbReference type="GeneID" id="57400512"/>
<protein>
    <recommendedName>
        <fullName evidence="5">Exo-alpha-sialidase</fullName>
    </recommendedName>
</protein>
<dbReference type="EMBL" id="AP022642">
    <property type="protein sequence ID" value="BCA31309.1"/>
    <property type="molecule type" value="Genomic_DNA"/>
</dbReference>
<evidence type="ECO:0000256" key="1">
    <source>
        <dbReference type="SAM" id="MobiDB-lite"/>
    </source>
</evidence>
<keyword evidence="2" id="KW-0472">Membrane</keyword>
<dbReference type="SUPFAM" id="SSF110296">
    <property type="entry name" value="Oligoxyloglucan reducing end-specific cellobiohydrolase"/>
    <property type="match status" value="1"/>
</dbReference>
<dbReference type="Proteomes" id="UP000501237">
    <property type="component" value="Chromosome"/>
</dbReference>
<evidence type="ECO:0000256" key="2">
    <source>
        <dbReference type="SAM" id="Phobius"/>
    </source>
</evidence>
<sequence length="499" mass="54996">MPLRRDHFVPLAAVALAAVVPLGFIWIITSAKLELGGASPDEAVVGSVERIEQRAMEQYCTGVVATPRNTWLVGRMEGDRSEDEAVGQDLGQLIRGEKKPDDGDEPSTFTPFFGGLSREAQTTYLSRLDEQGRFVQVARLDETACLVANADGSSLFLLTGVDRPGKDPLEGLQQTVVLRSDDQGATWQVLSDGFFPEADNLAWSLKPYFHDADQVWAWATLPQSATPSAAYDYEPDTVADNRAGLYYSPDRGRTRQALAASENLLVGLDEIRKRAPADAEWGDSAGTFGTITPHVWQYDDDHAALWIGQSFLYGKPGGRYLDTPLFVTTRAELVREGGQWRIGPLQRDTGVLVEELVGTGQGQVYGVISREGERATEVAEWQRDSGTWQVNGALPTPFWPLPASSGLRGFLAGNGVLLTNTDSRYEVPQWLYPTEDGESARISADAVFYSRDGGRSWSRLAIAGYLGVLGLDRNQDQVFWAKGNWYDSNDRRIYRYGLK</sequence>
<accession>A0A679GV06</accession>
<name>A0A679GV06_9GAMM</name>
<dbReference type="InterPro" id="IPR015943">
    <property type="entry name" value="WD40/YVTN_repeat-like_dom_sf"/>
</dbReference>
<dbReference type="AlphaFoldDB" id="A0A679GV06"/>
<keyword evidence="2" id="KW-1133">Transmembrane helix</keyword>
<dbReference type="Gene3D" id="2.130.10.10">
    <property type="entry name" value="YVTN repeat-like/Quinoprotein amine dehydrogenase"/>
    <property type="match status" value="1"/>
</dbReference>
<feature type="transmembrane region" description="Helical" evidence="2">
    <location>
        <begin position="7"/>
        <end position="28"/>
    </location>
</feature>
<keyword evidence="2" id="KW-0812">Transmembrane</keyword>
<organism evidence="3 4">
    <name type="scientific">Metapseudomonas otitidis</name>
    <dbReference type="NCBI Taxonomy" id="319939"/>
    <lineage>
        <taxon>Bacteria</taxon>
        <taxon>Pseudomonadati</taxon>
        <taxon>Pseudomonadota</taxon>
        <taxon>Gammaproteobacteria</taxon>
        <taxon>Pseudomonadales</taxon>
        <taxon>Pseudomonadaceae</taxon>
        <taxon>Metapseudomonas</taxon>
    </lineage>
</organism>
<dbReference type="KEGG" id="poj:PtoMrB4_52860"/>
<feature type="region of interest" description="Disordered" evidence="1">
    <location>
        <begin position="82"/>
        <end position="114"/>
    </location>
</feature>
<gene>
    <name evidence="3" type="ORF">PtoMrB4_52860</name>
</gene>
<proteinExistence type="predicted"/>
<evidence type="ECO:0000313" key="4">
    <source>
        <dbReference type="Proteomes" id="UP000501237"/>
    </source>
</evidence>